<dbReference type="Proteomes" id="UP000033200">
    <property type="component" value="Chromosome"/>
</dbReference>
<evidence type="ECO:0000313" key="2">
    <source>
        <dbReference type="EMBL" id="AIT06629.1"/>
    </source>
</evidence>
<accession>A0A097EGD2</accession>
<evidence type="ECO:0000313" key="3">
    <source>
        <dbReference type="Proteomes" id="UP000033200"/>
    </source>
</evidence>
<dbReference type="AlphaFoldDB" id="A0A097EGD2"/>
<sequence length="83" mass="8576">MLITTIAAALLSTTAAPQPASTPTASATPVATAAAAAAATMARPDYNPRVCLVDDVTGSHIRRRECKSLSQWRSAGIDPLAKR</sequence>
<gene>
    <name evidence="2" type="ORF">MC45_09900</name>
</gene>
<protein>
    <recommendedName>
        <fullName evidence="4">Secreted protein</fullName>
    </recommendedName>
</protein>
<dbReference type="eggNOG" id="ENOG5032MBB">
    <property type="taxonomic scope" value="Bacteria"/>
</dbReference>
<organism evidence="2 3">
    <name type="scientific">Sphingomonas taxi</name>
    <dbReference type="NCBI Taxonomy" id="1549858"/>
    <lineage>
        <taxon>Bacteria</taxon>
        <taxon>Pseudomonadati</taxon>
        <taxon>Pseudomonadota</taxon>
        <taxon>Alphaproteobacteria</taxon>
        <taxon>Sphingomonadales</taxon>
        <taxon>Sphingomonadaceae</taxon>
        <taxon>Sphingomonas</taxon>
    </lineage>
</organism>
<name>A0A097EGD2_9SPHN</name>
<proteinExistence type="predicted"/>
<dbReference type="HOGENOM" id="CLU_2540866_0_0_5"/>
<dbReference type="KEGG" id="stax:MC45_09900"/>
<feature type="signal peptide" evidence="1">
    <location>
        <begin position="1"/>
        <end position="20"/>
    </location>
</feature>
<keyword evidence="1" id="KW-0732">Signal</keyword>
<evidence type="ECO:0000256" key="1">
    <source>
        <dbReference type="SAM" id="SignalP"/>
    </source>
</evidence>
<dbReference type="STRING" id="1549858.MC45_09900"/>
<dbReference type="EMBL" id="CP009571">
    <property type="protein sequence ID" value="AIT06629.1"/>
    <property type="molecule type" value="Genomic_DNA"/>
</dbReference>
<reference evidence="2 3" key="1">
    <citation type="submission" date="2014-09" db="EMBL/GenBank/DDBJ databases">
        <title>Using Illumina technology Improving SMRT sequencing Genome Assembly by RASTools.</title>
        <authorList>
            <person name="Zhou Y."/>
            <person name="Ma T."/>
            <person name="Liu T."/>
        </authorList>
    </citation>
    <scope>NUCLEOTIDE SEQUENCE [LARGE SCALE GENOMIC DNA]</scope>
    <source>
        <strain evidence="2 3">ATCC 55669</strain>
    </source>
</reference>
<dbReference type="RefSeq" id="WP_038662473.1">
    <property type="nucleotide sequence ID" value="NZ_CP009571.1"/>
</dbReference>
<keyword evidence="3" id="KW-1185">Reference proteome</keyword>
<evidence type="ECO:0008006" key="4">
    <source>
        <dbReference type="Google" id="ProtNLM"/>
    </source>
</evidence>
<feature type="chain" id="PRO_5001934198" description="Secreted protein" evidence="1">
    <location>
        <begin position="21"/>
        <end position="83"/>
    </location>
</feature>